<dbReference type="InterPro" id="IPR002019">
    <property type="entry name" value="Urease_beta-like"/>
</dbReference>
<sequence>MIPGEYFIAKGDIECNVGRRTAKVKVTNTGDRPVQIGSHFHFFEVNRAMSFDRAKAFGMRLNIAAGTAVRFEPGEEKEVELVVYGGLRRAFGNNNLVDGDTSLEYNKQRGVELLKSKNFKNK</sequence>
<dbReference type="AlphaFoldDB" id="A0A2V3PTQ4"/>
<dbReference type="CDD" id="cd00407">
    <property type="entry name" value="Urease_beta"/>
    <property type="match status" value="1"/>
</dbReference>
<accession>A0A2V3PTQ4</accession>
<keyword evidence="5" id="KW-1185">Reference proteome</keyword>
<comment type="caution">
    <text evidence="4">The sequence shown here is derived from an EMBL/GenBank/DDBJ whole genome shotgun (WGS) entry which is preliminary data.</text>
</comment>
<evidence type="ECO:0000256" key="3">
    <source>
        <dbReference type="HAMAP-Rule" id="MF_01954"/>
    </source>
</evidence>
<protein>
    <recommendedName>
        <fullName evidence="3">Urease subunit beta</fullName>
        <ecNumber evidence="3">3.5.1.5</ecNumber>
    </recommendedName>
    <alternativeName>
        <fullName evidence="3">Urea amidohydrolase subunit beta</fullName>
    </alternativeName>
</protein>
<evidence type="ECO:0000256" key="2">
    <source>
        <dbReference type="ARBA" id="ARBA00047778"/>
    </source>
</evidence>
<gene>
    <name evidence="3" type="primary">ureB</name>
    <name evidence="4" type="ORF">CLV62_10570</name>
</gene>
<evidence type="ECO:0000313" key="4">
    <source>
        <dbReference type="EMBL" id="PXV66319.1"/>
    </source>
</evidence>
<evidence type="ECO:0000256" key="1">
    <source>
        <dbReference type="ARBA" id="ARBA00022801"/>
    </source>
</evidence>
<proteinExistence type="inferred from homology"/>
<dbReference type="HAMAP" id="MF_01954">
    <property type="entry name" value="Urease_beta"/>
    <property type="match status" value="1"/>
</dbReference>
<dbReference type="InterPro" id="IPR050069">
    <property type="entry name" value="Urease_subunit"/>
</dbReference>
<reference evidence="4 5" key="1">
    <citation type="submission" date="2018-03" db="EMBL/GenBank/DDBJ databases">
        <title>Genomic Encyclopedia of Archaeal and Bacterial Type Strains, Phase II (KMG-II): from individual species to whole genera.</title>
        <authorList>
            <person name="Goeker M."/>
        </authorList>
    </citation>
    <scope>NUCLEOTIDE SEQUENCE [LARGE SCALE GENOMIC DNA]</scope>
    <source>
        <strain evidence="4 5">DSM 100214</strain>
    </source>
</reference>
<dbReference type="GO" id="GO:0035550">
    <property type="term" value="C:urease complex"/>
    <property type="evidence" value="ECO:0007669"/>
    <property type="project" value="InterPro"/>
</dbReference>
<dbReference type="NCBIfam" id="NF009682">
    <property type="entry name" value="PRK13203.1"/>
    <property type="match status" value="1"/>
</dbReference>
<evidence type="ECO:0000313" key="5">
    <source>
        <dbReference type="Proteomes" id="UP000247973"/>
    </source>
</evidence>
<comment type="subcellular location">
    <subcellularLocation>
        <location evidence="3">Cytoplasm</location>
    </subcellularLocation>
</comment>
<dbReference type="PANTHER" id="PTHR33569">
    <property type="entry name" value="UREASE"/>
    <property type="match status" value="1"/>
</dbReference>
<dbReference type="Proteomes" id="UP000247973">
    <property type="component" value="Unassembled WGS sequence"/>
</dbReference>
<keyword evidence="3" id="KW-0963">Cytoplasm</keyword>
<organism evidence="4 5">
    <name type="scientific">Dysgonomonas alginatilytica</name>
    <dbReference type="NCBI Taxonomy" id="1605892"/>
    <lineage>
        <taxon>Bacteria</taxon>
        <taxon>Pseudomonadati</taxon>
        <taxon>Bacteroidota</taxon>
        <taxon>Bacteroidia</taxon>
        <taxon>Bacteroidales</taxon>
        <taxon>Dysgonomonadaceae</taxon>
        <taxon>Dysgonomonas</taxon>
    </lineage>
</organism>
<dbReference type="OrthoDB" id="9797217at2"/>
<dbReference type="PANTHER" id="PTHR33569:SF1">
    <property type="entry name" value="UREASE"/>
    <property type="match status" value="1"/>
</dbReference>
<dbReference type="NCBIfam" id="TIGR00192">
    <property type="entry name" value="urease_beta"/>
    <property type="match status" value="1"/>
</dbReference>
<dbReference type="SUPFAM" id="SSF51278">
    <property type="entry name" value="Urease, beta-subunit"/>
    <property type="match status" value="1"/>
</dbReference>
<dbReference type="FunFam" id="2.10.150.10:FF:000001">
    <property type="entry name" value="Urease subunit beta"/>
    <property type="match status" value="1"/>
</dbReference>
<dbReference type="GO" id="GO:0009039">
    <property type="term" value="F:urease activity"/>
    <property type="evidence" value="ECO:0007669"/>
    <property type="project" value="UniProtKB-UniRule"/>
</dbReference>
<dbReference type="GO" id="GO:0043419">
    <property type="term" value="P:urea catabolic process"/>
    <property type="evidence" value="ECO:0007669"/>
    <property type="project" value="UniProtKB-UniRule"/>
</dbReference>
<comment type="catalytic activity">
    <reaction evidence="2 3">
        <text>urea + 2 H2O + H(+) = hydrogencarbonate + 2 NH4(+)</text>
        <dbReference type="Rhea" id="RHEA:20557"/>
        <dbReference type="ChEBI" id="CHEBI:15377"/>
        <dbReference type="ChEBI" id="CHEBI:15378"/>
        <dbReference type="ChEBI" id="CHEBI:16199"/>
        <dbReference type="ChEBI" id="CHEBI:17544"/>
        <dbReference type="ChEBI" id="CHEBI:28938"/>
        <dbReference type="EC" id="3.5.1.5"/>
    </reaction>
</comment>
<keyword evidence="1 3" id="KW-0378">Hydrolase</keyword>
<name>A0A2V3PTQ4_9BACT</name>
<dbReference type="Pfam" id="PF00699">
    <property type="entry name" value="Urease_beta"/>
    <property type="match status" value="1"/>
</dbReference>
<comment type="subunit">
    <text evidence="3">Heterotrimer of UreA (gamma), UreB (beta) and UreC (alpha) subunits. Three heterotrimers associate to form the active enzyme.</text>
</comment>
<comment type="pathway">
    <text evidence="3">Nitrogen metabolism; urea degradation; CO(2) and NH(3) from urea (urease route): step 1/1.</text>
</comment>
<dbReference type="InterPro" id="IPR036461">
    <property type="entry name" value="Urease_betasu_sf"/>
</dbReference>
<dbReference type="UniPathway" id="UPA00258">
    <property type="reaction ID" value="UER00370"/>
</dbReference>
<dbReference type="EC" id="3.5.1.5" evidence="3"/>
<dbReference type="EMBL" id="QICL01000005">
    <property type="protein sequence ID" value="PXV66319.1"/>
    <property type="molecule type" value="Genomic_DNA"/>
</dbReference>
<comment type="similarity">
    <text evidence="3">Belongs to the urease beta subunit family.</text>
</comment>
<dbReference type="Gene3D" id="2.10.150.10">
    <property type="entry name" value="Urease, beta subunit"/>
    <property type="match status" value="1"/>
</dbReference>